<keyword evidence="4" id="KW-0378">Hydrolase</keyword>
<dbReference type="GO" id="GO:0046872">
    <property type="term" value="F:metal ion binding"/>
    <property type="evidence" value="ECO:0007669"/>
    <property type="project" value="UniProtKB-KW"/>
</dbReference>
<keyword evidence="6" id="KW-0464">Manganese</keyword>
<dbReference type="AlphaFoldDB" id="A0A7W9EZY4"/>
<evidence type="ECO:0000256" key="2">
    <source>
        <dbReference type="ARBA" id="ARBA00001946"/>
    </source>
</evidence>
<dbReference type="PANTHER" id="PTHR12318">
    <property type="entry name" value="TESTOSTERONE-REGULATED PROTEIN RP2"/>
    <property type="match status" value="1"/>
</dbReference>
<name>A0A7W9EZY4_9SPHN</name>
<comment type="cofactor">
    <cofactor evidence="1">
        <name>Mn(2+)</name>
        <dbReference type="ChEBI" id="CHEBI:29035"/>
    </cofactor>
</comment>
<reference evidence="8 9" key="1">
    <citation type="submission" date="2020-08" db="EMBL/GenBank/DDBJ databases">
        <title>Genomic Encyclopedia of Type Strains, Phase IV (KMG-IV): sequencing the most valuable type-strain genomes for metagenomic binning, comparative biology and taxonomic classification.</title>
        <authorList>
            <person name="Goeker M."/>
        </authorList>
    </citation>
    <scope>NUCLEOTIDE SEQUENCE [LARGE SCALE GENOMIC DNA]</scope>
    <source>
        <strain evidence="8 9">DSM 103336</strain>
    </source>
</reference>
<evidence type="ECO:0000259" key="7">
    <source>
        <dbReference type="PROSITE" id="PS51462"/>
    </source>
</evidence>
<dbReference type="InterPro" id="IPR000086">
    <property type="entry name" value="NUDIX_hydrolase_dom"/>
</dbReference>
<comment type="cofactor">
    <cofactor evidence="2">
        <name>Mg(2+)</name>
        <dbReference type="ChEBI" id="CHEBI:18420"/>
    </cofactor>
</comment>
<feature type="domain" description="Nudix hydrolase" evidence="7">
    <location>
        <begin position="12"/>
        <end position="197"/>
    </location>
</feature>
<keyword evidence="5" id="KW-0460">Magnesium</keyword>
<keyword evidence="3" id="KW-0479">Metal-binding</keyword>
<evidence type="ECO:0000256" key="3">
    <source>
        <dbReference type="ARBA" id="ARBA00022723"/>
    </source>
</evidence>
<keyword evidence="9" id="KW-1185">Reference proteome</keyword>
<accession>A0A7W9EZY4</accession>
<sequence>MPGPPDPAEIPAAIPAATVILIRDTPGEVAPDLLLTERARRMAFAAGAIVFPGGRVDPADHRAAANYRDREDAAARIAAIRETIEEVGIAIGLTPTPDAATVAVLRTALATGQDFATLLADAGLRLDLDQLVPFARWCPHGHETRIFDTRFYLARAPADATPIPDGTETAAAYWAPTASILADADAGRRHIIFPTRRNLERLALFADFDAAAAHARGIAPERIVPWIEARDDGDWICIPTNRGYPVTAERVATARRG</sequence>
<organism evidence="8 9">
    <name type="scientific">Sphingomonas prati</name>
    <dbReference type="NCBI Taxonomy" id="1843237"/>
    <lineage>
        <taxon>Bacteria</taxon>
        <taxon>Pseudomonadati</taxon>
        <taxon>Pseudomonadota</taxon>
        <taxon>Alphaproteobacteria</taxon>
        <taxon>Sphingomonadales</taxon>
        <taxon>Sphingomonadaceae</taxon>
        <taxon>Sphingomonas</taxon>
    </lineage>
</organism>
<dbReference type="PROSITE" id="PS51462">
    <property type="entry name" value="NUDIX"/>
    <property type="match status" value="1"/>
</dbReference>
<dbReference type="RefSeq" id="WP_229673661.1">
    <property type="nucleotide sequence ID" value="NZ_BMJP01000001.1"/>
</dbReference>
<protein>
    <submittedName>
        <fullName evidence="8">8-oxo-dGTP pyrophosphatase MutT (NUDIX family)</fullName>
    </submittedName>
</protein>
<dbReference type="Proteomes" id="UP000546701">
    <property type="component" value="Unassembled WGS sequence"/>
</dbReference>
<dbReference type="GO" id="GO:0016818">
    <property type="term" value="F:hydrolase activity, acting on acid anhydrides, in phosphorus-containing anhydrides"/>
    <property type="evidence" value="ECO:0007669"/>
    <property type="project" value="InterPro"/>
</dbReference>
<evidence type="ECO:0000256" key="1">
    <source>
        <dbReference type="ARBA" id="ARBA00001936"/>
    </source>
</evidence>
<comment type="caution">
    <text evidence="8">The sequence shown here is derived from an EMBL/GenBank/DDBJ whole genome shotgun (WGS) entry which is preliminary data.</text>
</comment>
<dbReference type="InterPro" id="IPR015797">
    <property type="entry name" value="NUDIX_hydrolase-like_dom_sf"/>
</dbReference>
<gene>
    <name evidence="8" type="ORF">FHS99_000109</name>
</gene>
<dbReference type="Pfam" id="PF00293">
    <property type="entry name" value="NUDIX"/>
    <property type="match status" value="1"/>
</dbReference>
<proteinExistence type="predicted"/>
<dbReference type="PANTHER" id="PTHR12318:SF0">
    <property type="entry name" value="ACYL-COENZYME A DIPHOSPHATASE NUDT19"/>
    <property type="match status" value="1"/>
</dbReference>
<dbReference type="Gene3D" id="3.90.79.10">
    <property type="entry name" value="Nucleoside Triphosphate Pyrophosphohydrolase"/>
    <property type="match status" value="1"/>
</dbReference>
<dbReference type="InterPro" id="IPR039121">
    <property type="entry name" value="NUDT19"/>
</dbReference>
<dbReference type="SUPFAM" id="SSF55811">
    <property type="entry name" value="Nudix"/>
    <property type="match status" value="1"/>
</dbReference>
<evidence type="ECO:0000313" key="8">
    <source>
        <dbReference type="EMBL" id="MBB5727653.1"/>
    </source>
</evidence>
<evidence type="ECO:0000256" key="5">
    <source>
        <dbReference type="ARBA" id="ARBA00022842"/>
    </source>
</evidence>
<evidence type="ECO:0000313" key="9">
    <source>
        <dbReference type="Proteomes" id="UP000546701"/>
    </source>
</evidence>
<evidence type="ECO:0000256" key="6">
    <source>
        <dbReference type="ARBA" id="ARBA00023211"/>
    </source>
</evidence>
<dbReference type="EMBL" id="JACIJR010000001">
    <property type="protein sequence ID" value="MBB5727653.1"/>
    <property type="molecule type" value="Genomic_DNA"/>
</dbReference>
<evidence type="ECO:0000256" key="4">
    <source>
        <dbReference type="ARBA" id="ARBA00022801"/>
    </source>
</evidence>